<protein>
    <submittedName>
        <fullName evidence="8">Citrate-Mg2+:H+ or citrate-Ca2+:H+ symporter, CitMHS family</fullName>
    </submittedName>
</protein>
<dbReference type="Pfam" id="PF03600">
    <property type="entry name" value="CitMHS"/>
    <property type="match status" value="1"/>
</dbReference>
<dbReference type="RefSeq" id="WP_091830340.1">
    <property type="nucleotide sequence ID" value="NZ_FNZK01000005.1"/>
</dbReference>
<feature type="transmembrane region" description="Helical" evidence="6">
    <location>
        <begin position="29"/>
        <end position="49"/>
    </location>
</feature>
<evidence type="ECO:0000256" key="2">
    <source>
        <dbReference type="ARBA" id="ARBA00022448"/>
    </source>
</evidence>
<dbReference type="GO" id="GO:0015137">
    <property type="term" value="F:citrate transmembrane transporter activity"/>
    <property type="evidence" value="ECO:0007669"/>
    <property type="project" value="InterPro"/>
</dbReference>
<feature type="transmembrane region" description="Helical" evidence="6">
    <location>
        <begin position="382"/>
        <end position="401"/>
    </location>
</feature>
<dbReference type="Proteomes" id="UP000199662">
    <property type="component" value="Unassembled WGS sequence"/>
</dbReference>
<gene>
    <name evidence="8" type="ORF">SAMN05660742_105141</name>
</gene>
<keyword evidence="5 6" id="KW-0472">Membrane</keyword>
<evidence type="ECO:0000256" key="5">
    <source>
        <dbReference type="ARBA" id="ARBA00023136"/>
    </source>
</evidence>
<dbReference type="InterPro" id="IPR004680">
    <property type="entry name" value="Cit_transptr-like_dom"/>
</dbReference>
<organism evidence="8 9">
    <name type="scientific">Propionispira arboris</name>
    <dbReference type="NCBI Taxonomy" id="84035"/>
    <lineage>
        <taxon>Bacteria</taxon>
        <taxon>Bacillati</taxon>
        <taxon>Bacillota</taxon>
        <taxon>Negativicutes</taxon>
        <taxon>Selenomonadales</taxon>
        <taxon>Selenomonadaceae</taxon>
        <taxon>Propionispira</taxon>
    </lineage>
</organism>
<comment type="subcellular location">
    <subcellularLocation>
        <location evidence="1">Membrane</location>
        <topology evidence="1">Multi-pass membrane protein</topology>
    </subcellularLocation>
</comment>
<dbReference type="STRING" id="84035.SAMN05660742_105141"/>
<feature type="transmembrane region" description="Helical" evidence="6">
    <location>
        <begin position="413"/>
        <end position="433"/>
    </location>
</feature>
<feature type="transmembrane region" description="Helical" evidence="6">
    <location>
        <begin position="136"/>
        <end position="153"/>
    </location>
</feature>
<evidence type="ECO:0000256" key="1">
    <source>
        <dbReference type="ARBA" id="ARBA00004141"/>
    </source>
</evidence>
<proteinExistence type="predicted"/>
<feature type="transmembrane region" description="Helical" evidence="6">
    <location>
        <begin position="61"/>
        <end position="84"/>
    </location>
</feature>
<feature type="transmembrane region" description="Helical" evidence="6">
    <location>
        <begin position="255"/>
        <end position="275"/>
    </location>
</feature>
<evidence type="ECO:0000313" key="9">
    <source>
        <dbReference type="Proteomes" id="UP000199662"/>
    </source>
</evidence>
<dbReference type="EMBL" id="FNZK01000005">
    <property type="protein sequence ID" value="SEJ28836.1"/>
    <property type="molecule type" value="Genomic_DNA"/>
</dbReference>
<feature type="domain" description="Citrate transporter-like" evidence="7">
    <location>
        <begin position="13"/>
        <end position="381"/>
    </location>
</feature>
<keyword evidence="2" id="KW-0813">Transport</keyword>
<dbReference type="AlphaFoldDB" id="A0A1H6XL11"/>
<accession>A0A1H6XL11</accession>
<feature type="transmembrane region" description="Helical" evidence="6">
    <location>
        <begin position="173"/>
        <end position="195"/>
    </location>
</feature>
<dbReference type="InterPro" id="IPR014738">
    <property type="entry name" value="Citrate_transporter"/>
</dbReference>
<dbReference type="GO" id="GO:0016020">
    <property type="term" value="C:membrane"/>
    <property type="evidence" value="ECO:0007669"/>
    <property type="project" value="UniProtKB-SubCell"/>
</dbReference>
<sequence length="435" mass="47038">MLTLLGLLMVVTFMYLIMSKRMTGFAALILIPILFACFGGFASQIGVMMMNGVKTIAPTAIMMMFAVIYFGVMVDVGLFDLLIIKILQKVNGDPLKVVMGTAVLSMIASLEGEGAVSFMITCTAMLPLYRRLNMDPVILAVIGAMVAAIKNMFPWAAPTARVLAALKLDASVIFNPLLLVIVCGIIWLLVTVYFLGKQERVRLGVLHIEESTINQIAAEVVSKNPEFKRPKLFWINLIMTLTLMGLLLIEKQIGVPIAIIFMVGSALALIVNFPNIKEQQGRLLAHAKEALQVTSVVFAAGIFMGILSDTKMTDAIAKYFVGIIPADLGSHMTMITAIISAPLSFLLSNDAFYFGVLPVLNNMAATYGISSAEIGRASLLGTPIHMLSPLVASLWLLIGMCDINFGELQKKGILWMTGLMVVNIVVALVTGSITL</sequence>
<feature type="transmembrane region" description="Helical" evidence="6">
    <location>
        <begin position="104"/>
        <end position="129"/>
    </location>
</feature>
<keyword evidence="4 6" id="KW-1133">Transmembrane helix</keyword>
<keyword evidence="3 6" id="KW-0812">Transmembrane</keyword>
<evidence type="ECO:0000256" key="3">
    <source>
        <dbReference type="ARBA" id="ARBA00022692"/>
    </source>
</evidence>
<evidence type="ECO:0000313" key="8">
    <source>
        <dbReference type="EMBL" id="SEJ28836.1"/>
    </source>
</evidence>
<name>A0A1H6XL11_9FIRM</name>
<evidence type="ECO:0000256" key="4">
    <source>
        <dbReference type="ARBA" id="ARBA00022989"/>
    </source>
</evidence>
<keyword evidence="9" id="KW-1185">Reference proteome</keyword>
<reference evidence="8 9" key="1">
    <citation type="submission" date="2016-10" db="EMBL/GenBank/DDBJ databases">
        <authorList>
            <person name="de Groot N.N."/>
        </authorList>
    </citation>
    <scope>NUCLEOTIDE SEQUENCE [LARGE SCALE GENOMIC DNA]</scope>
    <source>
        <strain evidence="8 9">DSM 2179</strain>
    </source>
</reference>
<evidence type="ECO:0000259" key="7">
    <source>
        <dbReference type="Pfam" id="PF03600"/>
    </source>
</evidence>
<feature type="transmembrane region" description="Helical" evidence="6">
    <location>
        <begin position="351"/>
        <end position="370"/>
    </location>
</feature>
<dbReference type="NCBIfam" id="TIGR00784">
    <property type="entry name" value="citMHS"/>
    <property type="match status" value="1"/>
</dbReference>
<feature type="transmembrane region" description="Helical" evidence="6">
    <location>
        <begin position="232"/>
        <end position="249"/>
    </location>
</feature>
<feature type="transmembrane region" description="Helical" evidence="6">
    <location>
        <begin position="319"/>
        <end position="339"/>
    </location>
</feature>
<evidence type="ECO:0000256" key="6">
    <source>
        <dbReference type="SAM" id="Phobius"/>
    </source>
</evidence>